<organism evidence="1 2">
    <name type="scientific">Aureispira anguillae</name>
    <dbReference type="NCBI Taxonomy" id="2864201"/>
    <lineage>
        <taxon>Bacteria</taxon>
        <taxon>Pseudomonadati</taxon>
        <taxon>Bacteroidota</taxon>
        <taxon>Saprospiria</taxon>
        <taxon>Saprospirales</taxon>
        <taxon>Saprospiraceae</taxon>
        <taxon>Aureispira</taxon>
    </lineage>
</organism>
<sequence>MAFKITLKLKAEQIKNRSIDVSFLDKYYKGLQQLLIQNTNVETTTDYFFCENFMDGKDLLVMGDQTEGHKKVFKAAGKGNEGFDKSKISMGSCFILEEKDKKILCIQANNSLAKGKKAPILKALKKMQRSFMKQIHEVRWLNAPLMVDAQDPSKVESATPAAAAAAAAESANDTTTAQAPQISTDEVVKKAKDIKRGLEKLVNDVIPRYKKRHATANDAAFVNALRKAGLIFLTNLTQTDAATSKKFASQKKILEKGIPKWKKLETAIHSQKTRNETSAAIKQSLHKVVKRMNETRSEIKEILKRVDLKTLG</sequence>
<dbReference type="AlphaFoldDB" id="A0A915VJX6"/>
<gene>
    <name evidence="1" type="ORF">AsAng_0000540</name>
</gene>
<reference evidence="1" key="1">
    <citation type="submission" date="2022-09" db="EMBL/GenBank/DDBJ databases">
        <title>Aureispira anguillicida sp. nov., isolated from Leptocephalus of Japanese eel Anguilla japonica.</title>
        <authorList>
            <person name="Yuasa K."/>
            <person name="Mekata T."/>
            <person name="Ikunari K."/>
        </authorList>
    </citation>
    <scope>NUCLEOTIDE SEQUENCE</scope>
    <source>
        <strain evidence="1">EL160426</strain>
    </source>
</reference>
<accession>A0A915VJX6</accession>
<keyword evidence="2" id="KW-1185">Reference proteome</keyword>
<evidence type="ECO:0000313" key="1">
    <source>
        <dbReference type="EMBL" id="BDS09356.1"/>
    </source>
</evidence>
<dbReference type="KEGG" id="aup:AsAng_0000540"/>
<dbReference type="RefSeq" id="WP_264790758.1">
    <property type="nucleotide sequence ID" value="NZ_AP026867.1"/>
</dbReference>
<name>A0A915VJX6_9BACT</name>
<protein>
    <submittedName>
        <fullName evidence="1">Uncharacterized protein</fullName>
    </submittedName>
</protein>
<evidence type="ECO:0000313" key="2">
    <source>
        <dbReference type="Proteomes" id="UP001060919"/>
    </source>
</evidence>
<dbReference type="Proteomes" id="UP001060919">
    <property type="component" value="Chromosome"/>
</dbReference>
<proteinExistence type="predicted"/>
<dbReference type="EMBL" id="AP026867">
    <property type="protein sequence ID" value="BDS09356.1"/>
    <property type="molecule type" value="Genomic_DNA"/>
</dbReference>